<feature type="compositionally biased region" description="Low complexity" evidence="1">
    <location>
        <begin position="249"/>
        <end position="260"/>
    </location>
</feature>
<evidence type="ECO:0000313" key="3">
    <source>
        <dbReference type="Proteomes" id="UP000002009"/>
    </source>
</evidence>
<dbReference type="KEGG" id="mis:MICPUN_107801"/>
<feature type="region of interest" description="Disordered" evidence="1">
    <location>
        <begin position="1"/>
        <end position="20"/>
    </location>
</feature>
<protein>
    <submittedName>
        <fullName evidence="2">Uncharacterized protein</fullName>
    </submittedName>
</protein>
<feature type="region of interest" description="Disordered" evidence="1">
    <location>
        <begin position="244"/>
        <end position="298"/>
    </location>
</feature>
<feature type="compositionally biased region" description="Polar residues" evidence="1">
    <location>
        <begin position="273"/>
        <end position="284"/>
    </location>
</feature>
<accession>C1DZY3</accession>
<keyword evidence="3" id="KW-1185">Reference proteome</keyword>
<proteinExistence type="predicted"/>
<feature type="non-terminal residue" evidence="2">
    <location>
        <position position="298"/>
    </location>
</feature>
<dbReference type="GeneID" id="8241139"/>
<sequence>MGAKLSAPKVDGYADSSASMRKRYPPPTKIAHHTYLFFVTPLTYEPWANEGRDDDGLLGFVIGEHGFKFVNCRDLNEEFVHYPMSCIESWAATGKIFRFKYRDTHHEDQVKFMQLTTPWTPALIETLGELVEMSMSKRRAQQMREEDFKELLAELDGMEDAQRGPRVVQFANSHWMTASQGVEALRRIPSATHIEDRVKAAAAMHGKLLTAEGFEQITAEFPPGSEEREQLIGIVTQAIPKPAIRRSRLSQSQSASQSWRSPEHPAIGRLSGRASTDSTRSSVTFDMKEEIIPSSLAP</sequence>
<name>C1DZY3_MICCC</name>
<organism evidence="2 3">
    <name type="scientific">Micromonas commoda (strain RCC299 / NOUM17 / CCMP2709)</name>
    <name type="common">Picoplanktonic green alga</name>
    <dbReference type="NCBI Taxonomy" id="296587"/>
    <lineage>
        <taxon>Eukaryota</taxon>
        <taxon>Viridiplantae</taxon>
        <taxon>Chlorophyta</taxon>
        <taxon>Mamiellophyceae</taxon>
        <taxon>Mamiellales</taxon>
        <taxon>Mamiellaceae</taxon>
        <taxon>Micromonas</taxon>
    </lineage>
</organism>
<dbReference type="InParanoid" id="C1DZY3"/>
<reference evidence="2 3" key="1">
    <citation type="journal article" date="2009" name="Science">
        <title>Green evolution and dynamic adaptations revealed by genomes of the marine picoeukaryotes Micromonas.</title>
        <authorList>
            <person name="Worden A.Z."/>
            <person name="Lee J.H."/>
            <person name="Mock T."/>
            <person name="Rouze P."/>
            <person name="Simmons M.P."/>
            <person name="Aerts A.L."/>
            <person name="Allen A.E."/>
            <person name="Cuvelier M.L."/>
            <person name="Derelle E."/>
            <person name="Everett M.V."/>
            <person name="Foulon E."/>
            <person name="Grimwood J."/>
            <person name="Gundlach H."/>
            <person name="Henrissat B."/>
            <person name="Napoli C."/>
            <person name="McDonald S.M."/>
            <person name="Parker M.S."/>
            <person name="Rombauts S."/>
            <person name="Salamov A."/>
            <person name="Von Dassow P."/>
            <person name="Badger J.H."/>
            <person name="Coutinho P.M."/>
            <person name="Demir E."/>
            <person name="Dubchak I."/>
            <person name="Gentemann C."/>
            <person name="Eikrem W."/>
            <person name="Gready J.E."/>
            <person name="John U."/>
            <person name="Lanier W."/>
            <person name="Lindquist E.A."/>
            <person name="Lucas S."/>
            <person name="Mayer K.F."/>
            <person name="Moreau H."/>
            <person name="Not F."/>
            <person name="Otillar R."/>
            <person name="Panaud O."/>
            <person name="Pangilinan J."/>
            <person name="Paulsen I."/>
            <person name="Piegu B."/>
            <person name="Poliakov A."/>
            <person name="Robbens S."/>
            <person name="Schmutz J."/>
            <person name="Toulza E."/>
            <person name="Wyss T."/>
            <person name="Zelensky A."/>
            <person name="Zhou K."/>
            <person name="Armbrust E.V."/>
            <person name="Bhattacharya D."/>
            <person name="Goodenough U.W."/>
            <person name="Van de Peer Y."/>
            <person name="Grigoriev I.V."/>
        </authorList>
    </citation>
    <scope>NUCLEOTIDE SEQUENCE [LARGE SCALE GENOMIC DNA]</scope>
    <source>
        <strain evidence="3">RCC299 / NOUM17</strain>
    </source>
</reference>
<dbReference type="Proteomes" id="UP000002009">
    <property type="component" value="Chromosome 2"/>
</dbReference>
<evidence type="ECO:0000313" key="2">
    <source>
        <dbReference type="EMBL" id="ACO60726.1"/>
    </source>
</evidence>
<evidence type="ECO:0000256" key="1">
    <source>
        <dbReference type="SAM" id="MobiDB-lite"/>
    </source>
</evidence>
<dbReference type="EMBL" id="CP001323">
    <property type="protein sequence ID" value="ACO60726.1"/>
    <property type="molecule type" value="Genomic_DNA"/>
</dbReference>
<dbReference type="AlphaFoldDB" id="C1DZY3"/>
<gene>
    <name evidence="2" type="ORF">MICPUN_107801</name>
</gene>
<dbReference type="RefSeq" id="XP_002499468.1">
    <property type="nucleotide sequence ID" value="XM_002499422.1"/>
</dbReference>